<comment type="caution">
    <text evidence="1">The sequence shown here is derived from an EMBL/GenBank/DDBJ whole genome shotgun (WGS) entry which is preliminary data.</text>
</comment>
<keyword evidence="2" id="KW-1185">Reference proteome</keyword>
<dbReference type="RefSeq" id="WP_183591128.1">
    <property type="nucleotide sequence ID" value="NZ_JACHWR010000001.1"/>
</dbReference>
<organism evidence="1 2">
    <name type="scientific">Nocardioides soli</name>
    <dbReference type="NCBI Taxonomy" id="1036020"/>
    <lineage>
        <taxon>Bacteria</taxon>
        <taxon>Bacillati</taxon>
        <taxon>Actinomycetota</taxon>
        <taxon>Actinomycetes</taxon>
        <taxon>Propionibacteriales</taxon>
        <taxon>Nocardioidaceae</taxon>
        <taxon>Nocardioides</taxon>
    </lineage>
</organism>
<evidence type="ECO:0000313" key="2">
    <source>
        <dbReference type="Proteomes" id="UP000589626"/>
    </source>
</evidence>
<evidence type="ECO:0000313" key="1">
    <source>
        <dbReference type="EMBL" id="MBB3041204.1"/>
    </source>
</evidence>
<protein>
    <submittedName>
        <fullName evidence="1">Uncharacterized protein</fullName>
    </submittedName>
</protein>
<reference evidence="1 2" key="1">
    <citation type="submission" date="2020-08" db="EMBL/GenBank/DDBJ databases">
        <title>Sequencing the genomes of 1000 actinobacteria strains.</title>
        <authorList>
            <person name="Klenk H.-P."/>
        </authorList>
    </citation>
    <scope>NUCLEOTIDE SEQUENCE [LARGE SCALE GENOMIC DNA]</scope>
    <source>
        <strain evidence="1 2">DSM 105498</strain>
    </source>
</reference>
<gene>
    <name evidence="1" type="ORF">FHU40_001005</name>
</gene>
<dbReference type="Proteomes" id="UP000589626">
    <property type="component" value="Unassembled WGS sequence"/>
</dbReference>
<proteinExistence type="predicted"/>
<sequence length="522" mass="57104">MTTRHTPATSTGDRTTPACHYDRETKTRVIRVRRPDDQGADPDELIPCEQPHCVICQREHTTHAQPLTCPTCIGEVRRDLEDIRWLARHLRWQAARGDGLAVPSARIPGGDAMVVMARAGADGPDLIWSPDLNETHRPDDVVPLLLPLVSWEHQWRAHFGHTARSTDRAPVTAITHYLADHLNDMAQAGAHGTAAGPDWPGFAADITALRRQLEAILHDEHEPDRGVPCFECDRPLVRRFGDPRPCRHTTPARAHLVAVEARAAAGRAILAAIASYPELRGRDYPHGWTPHELAAARPPSTAEISAARRPCDACAGRGQGGIEDPSVGQSWECLGCRRRYTPGEYAHAVRRHLLTSGPNGDGWTHITMAAEAASTQTGAVIAPGTVRKWMDTGKVRACCRWSSTVDGKSTGRVPAYDEPAGRGHAAVVRAFAGRVQSVRGLALVYWPDVADRAADLVVRQAEVERARRERAEQARRFYAALAAKGITKTKPALALGKSMGIHPNRVRAFLDELDAAREKETA</sequence>
<accession>A0A7W4VTR5</accession>
<name>A0A7W4VTR5_9ACTN</name>
<dbReference type="AlphaFoldDB" id="A0A7W4VTR5"/>
<dbReference type="EMBL" id="JACHWR010000001">
    <property type="protein sequence ID" value="MBB3041204.1"/>
    <property type="molecule type" value="Genomic_DNA"/>
</dbReference>